<evidence type="ECO:0000256" key="3">
    <source>
        <dbReference type="ARBA" id="ARBA00022630"/>
    </source>
</evidence>
<dbReference type="EMBL" id="LJFS01000026">
    <property type="protein sequence ID" value="KPG30510.1"/>
    <property type="molecule type" value="Genomic_DNA"/>
</dbReference>
<dbReference type="GO" id="GO:0050660">
    <property type="term" value="F:flavin adenine dinucleotide binding"/>
    <property type="evidence" value="ECO:0007669"/>
    <property type="project" value="InterPro"/>
</dbReference>
<dbReference type="Proteomes" id="UP000037962">
    <property type="component" value="Unassembled WGS sequence"/>
</dbReference>
<keyword evidence="4 5" id="KW-0274">FAD</keyword>
<dbReference type="GeneID" id="45763178"/>
<dbReference type="PANTHER" id="PTHR11552">
    <property type="entry name" value="GLUCOSE-METHANOL-CHOLINE GMC OXIDOREDUCTASE"/>
    <property type="match status" value="1"/>
</dbReference>
<dbReference type="SUPFAM" id="SSF54373">
    <property type="entry name" value="FAD-linked reductases, C-terminal domain"/>
    <property type="match status" value="1"/>
</dbReference>
<feature type="binding site" evidence="5">
    <location>
        <position position="211"/>
    </location>
    <ligand>
        <name>FAD</name>
        <dbReference type="ChEBI" id="CHEBI:57692"/>
    </ligand>
</feature>
<name>A0A7V8RUI1_9MYCO</name>
<dbReference type="KEGG" id="miz:BAB75_04595"/>
<keyword evidence="3" id="KW-0285">Flavoprotein</keyword>
<dbReference type="Gene3D" id="3.50.50.60">
    <property type="entry name" value="FAD/NAD(P)-binding domain"/>
    <property type="match status" value="1"/>
</dbReference>
<comment type="similarity">
    <text evidence="2">Belongs to the GMC oxidoreductase family.</text>
</comment>
<dbReference type="InterPro" id="IPR000172">
    <property type="entry name" value="GMC_OxRdtase_N"/>
</dbReference>
<dbReference type="PROSITE" id="PS51257">
    <property type="entry name" value="PROKAR_LIPOPROTEIN"/>
    <property type="match status" value="1"/>
</dbReference>
<dbReference type="AlphaFoldDB" id="A0A7V8RUI1"/>
<accession>A0A7V8RUI1</accession>
<evidence type="ECO:0000313" key="9">
    <source>
        <dbReference type="Proteomes" id="UP000037843"/>
    </source>
</evidence>
<gene>
    <name evidence="7" type="ORF">AN908_24870</name>
    <name evidence="8" type="ORF">AN912_19135</name>
</gene>
<dbReference type="GO" id="GO:0016614">
    <property type="term" value="F:oxidoreductase activity, acting on CH-OH group of donors"/>
    <property type="evidence" value="ECO:0007669"/>
    <property type="project" value="InterPro"/>
</dbReference>
<organism evidence="7 9">
    <name type="scientific">Mycobacteroides immunogenum</name>
    <dbReference type="NCBI Taxonomy" id="83262"/>
    <lineage>
        <taxon>Bacteria</taxon>
        <taxon>Bacillati</taxon>
        <taxon>Actinomycetota</taxon>
        <taxon>Actinomycetes</taxon>
        <taxon>Mycobacteriales</taxon>
        <taxon>Mycobacteriaceae</taxon>
        <taxon>Mycobacteroides</taxon>
    </lineage>
</organism>
<evidence type="ECO:0000256" key="5">
    <source>
        <dbReference type="PIRSR" id="PIRSR000137-2"/>
    </source>
</evidence>
<protein>
    <submittedName>
        <fullName evidence="7">Glucose-methanol-choline oxidoreductase</fullName>
    </submittedName>
</protein>
<comment type="cofactor">
    <cofactor evidence="1 5">
        <name>FAD</name>
        <dbReference type="ChEBI" id="CHEBI:57692"/>
    </cofactor>
</comment>
<dbReference type="InterPro" id="IPR012132">
    <property type="entry name" value="GMC_OxRdtase"/>
</dbReference>
<comment type="caution">
    <text evidence="7">The sequence shown here is derived from an EMBL/GenBank/DDBJ whole genome shotgun (WGS) entry which is preliminary data.</text>
</comment>
<feature type="binding site" evidence="5">
    <location>
        <begin position="441"/>
        <end position="442"/>
    </location>
    <ligand>
        <name>FAD</name>
        <dbReference type="ChEBI" id="CHEBI:57692"/>
    </ligand>
</feature>
<dbReference type="RefSeq" id="WP_043079227.1">
    <property type="nucleotide sequence ID" value="NZ_CP011530.1"/>
</dbReference>
<dbReference type="Pfam" id="PF00732">
    <property type="entry name" value="GMC_oxred_N"/>
    <property type="match status" value="1"/>
</dbReference>
<evidence type="ECO:0000313" key="7">
    <source>
        <dbReference type="EMBL" id="KPG04124.1"/>
    </source>
</evidence>
<dbReference type="InterPro" id="IPR036188">
    <property type="entry name" value="FAD/NAD-bd_sf"/>
</dbReference>
<dbReference type="PROSITE" id="PS00624">
    <property type="entry name" value="GMC_OXRED_2"/>
    <property type="match status" value="1"/>
</dbReference>
<dbReference type="EMBL" id="LJFO01000018">
    <property type="protein sequence ID" value="KPG04124.1"/>
    <property type="molecule type" value="Genomic_DNA"/>
</dbReference>
<evidence type="ECO:0000256" key="4">
    <source>
        <dbReference type="ARBA" id="ARBA00022827"/>
    </source>
</evidence>
<reference evidence="9 10" key="1">
    <citation type="submission" date="2015-09" db="EMBL/GenBank/DDBJ databases">
        <title>Genome Sequences of Mycobacterium immunogenum Isolates, Recuperated from a Chloraminated Drinking Water Distribution System Simulator Subjected to Episodes of Nitrification.</title>
        <authorList>
            <person name="Gomez-Alvarez V."/>
            <person name="Revetta R.P."/>
        </authorList>
    </citation>
    <scope>NUCLEOTIDE SEQUENCE [LARGE SCALE GENOMIC DNA]</scope>
    <source>
        <strain evidence="7 9">H008</strain>
        <strain evidence="8 10">H076</strain>
    </source>
</reference>
<evidence type="ECO:0000259" key="6">
    <source>
        <dbReference type="PROSITE" id="PS00624"/>
    </source>
</evidence>
<proteinExistence type="inferred from homology"/>
<dbReference type="Proteomes" id="UP000037843">
    <property type="component" value="Unassembled WGS sequence"/>
</dbReference>
<dbReference type="InterPro" id="IPR007867">
    <property type="entry name" value="GMC_OxRtase_C"/>
</dbReference>
<evidence type="ECO:0000256" key="2">
    <source>
        <dbReference type="ARBA" id="ARBA00010790"/>
    </source>
</evidence>
<keyword evidence="10" id="KW-1185">Reference proteome</keyword>
<dbReference type="Pfam" id="PF05199">
    <property type="entry name" value="GMC_oxred_C"/>
    <property type="match status" value="1"/>
</dbReference>
<evidence type="ECO:0000313" key="8">
    <source>
        <dbReference type="EMBL" id="KPG30510.1"/>
    </source>
</evidence>
<sequence length="505" mass="53773">MRNVLNRFDVIVVGGGTAGCAVAARLAGGGRKVLVLEAGPDYGHAASGRWPADLLSAATIPSSHDWGYRGTGAGGQQLEFERCRAIGGCSTHNGATQNVGWGGDYDRWAATGLTGWSSSDLEPFFELAGKALNLRNYREEQLQPFQTAFVDAAADQGLPVRNDFMSLNGGASVGYSPVSITDDGTRYNTAFAYLDDLRQSGRLTVLGDVEVTGIHLEHGRAVGVYVDTPGRAVVEPALVYADSVILSAGAYGTPELLLRSGIGPADELARVGVPVQNDLPGVGKGLQDHPSLQLEYAGTPELASALAEFGAKQWLPDEQAIAKVKSPEAEDAPFDLHVYPWTERDPASPHGWRCVIPIGLVKPRSRGTLTLKLEGGELSTAVNHAYLADPRDLNAIRHGMEWAEEIINGGISEFSRYLGPRLNPMEGLTTDWIAANHRHYWHPVGTCKMGIPAAGGVVDHRGAVHGIEGLYVADASVFPDIPRGTTALPTTVVGERIASFLLEDN</sequence>
<feature type="domain" description="Glucose-methanol-choline oxidoreductase N-terminal" evidence="6">
    <location>
        <begin position="249"/>
        <end position="263"/>
    </location>
</feature>
<evidence type="ECO:0000313" key="10">
    <source>
        <dbReference type="Proteomes" id="UP000037962"/>
    </source>
</evidence>
<dbReference type="PIRSF" id="PIRSF000137">
    <property type="entry name" value="Alcohol_oxidase"/>
    <property type="match status" value="1"/>
</dbReference>
<evidence type="ECO:0000256" key="1">
    <source>
        <dbReference type="ARBA" id="ARBA00001974"/>
    </source>
</evidence>
<dbReference type="Gene3D" id="3.30.410.40">
    <property type="match status" value="1"/>
</dbReference>
<feature type="binding site" evidence="5">
    <location>
        <position position="440"/>
    </location>
    <ligand>
        <name>substrate</name>
    </ligand>
</feature>
<dbReference type="SUPFAM" id="SSF51905">
    <property type="entry name" value="FAD/NAD(P)-binding domain"/>
    <property type="match status" value="1"/>
</dbReference>
<dbReference type="PANTHER" id="PTHR11552:SF147">
    <property type="entry name" value="CHOLINE DEHYDROGENASE, MITOCHONDRIAL"/>
    <property type="match status" value="1"/>
</dbReference>